<dbReference type="InterPro" id="IPR001789">
    <property type="entry name" value="Sig_transdc_resp-reg_receiver"/>
</dbReference>
<dbReference type="SMART" id="SM00448">
    <property type="entry name" value="REC"/>
    <property type="match status" value="1"/>
</dbReference>
<evidence type="ECO:0000256" key="2">
    <source>
        <dbReference type="ARBA" id="ARBA00034247"/>
    </source>
</evidence>
<name>A0ABS1E1K3_9GAMM</name>
<dbReference type="Pfam" id="PF00990">
    <property type="entry name" value="GGDEF"/>
    <property type="match status" value="1"/>
</dbReference>
<gene>
    <name evidence="6" type="ORF">CKO13_00770</name>
</gene>
<dbReference type="PANTHER" id="PTHR45138">
    <property type="entry name" value="REGULATORY COMPONENTS OF SENSORY TRANSDUCTION SYSTEM"/>
    <property type="match status" value="1"/>
</dbReference>
<dbReference type="InterPro" id="IPR043128">
    <property type="entry name" value="Rev_trsase/Diguanyl_cyclase"/>
</dbReference>
<dbReference type="Proteomes" id="UP000738126">
    <property type="component" value="Unassembled WGS sequence"/>
</dbReference>
<evidence type="ECO:0000313" key="6">
    <source>
        <dbReference type="EMBL" id="MBK1725581.1"/>
    </source>
</evidence>
<keyword evidence="7" id="KW-1185">Reference proteome</keyword>
<keyword evidence="3" id="KW-0597">Phosphoprotein</keyword>
<dbReference type="EMBL" id="NRSH01000004">
    <property type="protein sequence ID" value="MBK1725581.1"/>
    <property type="molecule type" value="Genomic_DNA"/>
</dbReference>
<dbReference type="Gene3D" id="3.30.70.270">
    <property type="match status" value="1"/>
</dbReference>
<dbReference type="EC" id="2.7.7.65" evidence="1"/>
<protein>
    <recommendedName>
        <fullName evidence="1">diguanylate cyclase</fullName>
        <ecNumber evidence="1">2.7.7.65</ecNumber>
    </recommendedName>
</protein>
<dbReference type="InterPro" id="IPR000160">
    <property type="entry name" value="GGDEF_dom"/>
</dbReference>
<comment type="caution">
    <text evidence="6">The sequence shown here is derived from an EMBL/GenBank/DDBJ whole genome shotgun (WGS) entry which is preliminary data.</text>
</comment>
<evidence type="ECO:0000259" key="5">
    <source>
        <dbReference type="PROSITE" id="PS50887"/>
    </source>
</evidence>
<evidence type="ECO:0000313" key="7">
    <source>
        <dbReference type="Proteomes" id="UP000738126"/>
    </source>
</evidence>
<accession>A0ABS1E1K3</accession>
<dbReference type="Gene3D" id="3.40.50.2300">
    <property type="match status" value="1"/>
</dbReference>
<proteinExistence type="predicted"/>
<dbReference type="SMART" id="SM00267">
    <property type="entry name" value="GGDEF"/>
    <property type="match status" value="1"/>
</dbReference>
<sequence>MSTPRSADRPTVLIVDDEPTNIQALAYLIKDDYHVQVATSGAKALAIAAGEPQPDLVLLDVVMPEPDGHEVCRRLKADPQTQRIPVIFVTGRDSAADEEHGLKLGAMDYITKPFAPAVVRARVQNHVDLKRKTDELEQLSQRDGLTDLPNRRVLDRKLEEEWSRARRGGTPLSLVMMDVDYFKPYNDHYGHGAGDECLRRVARALAGVPNRPMDLVARYGGEEFAALLPYTHEPGASEMGERFRAAVADLGLPHEHAAAAFVTLSVGVATRTPEPGTAGPERLQEAADRALYAAKAGGRNRVHTAG</sequence>
<evidence type="ECO:0000256" key="3">
    <source>
        <dbReference type="PROSITE-ProRule" id="PRU00169"/>
    </source>
</evidence>
<dbReference type="PANTHER" id="PTHR45138:SF9">
    <property type="entry name" value="DIGUANYLATE CYCLASE DGCM-RELATED"/>
    <property type="match status" value="1"/>
</dbReference>
<evidence type="ECO:0000259" key="4">
    <source>
        <dbReference type="PROSITE" id="PS50110"/>
    </source>
</evidence>
<feature type="domain" description="Response regulatory" evidence="4">
    <location>
        <begin position="11"/>
        <end position="127"/>
    </location>
</feature>
<dbReference type="RefSeq" id="WP_200255869.1">
    <property type="nucleotide sequence ID" value="NZ_NRSH01000004.1"/>
</dbReference>
<dbReference type="PROSITE" id="PS50887">
    <property type="entry name" value="GGDEF"/>
    <property type="match status" value="1"/>
</dbReference>
<dbReference type="SUPFAM" id="SSF55073">
    <property type="entry name" value="Nucleotide cyclase"/>
    <property type="match status" value="1"/>
</dbReference>
<dbReference type="InterPro" id="IPR011006">
    <property type="entry name" value="CheY-like_superfamily"/>
</dbReference>
<dbReference type="InterPro" id="IPR029787">
    <property type="entry name" value="Nucleotide_cyclase"/>
</dbReference>
<feature type="domain" description="GGDEF" evidence="5">
    <location>
        <begin position="170"/>
        <end position="306"/>
    </location>
</feature>
<dbReference type="InterPro" id="IPR050469">
    <property type="entry name" value="Diguanylate_Cyclase"/>
</dbReference>
<dbReference type="Pfam" id="PF00072">
    <property type="entry name" value="Response_reg"/>
    <property type="match status" value="1"/>
</dbReference>
<feature type="modified residue" description="4-aspartylphosphate" evidence="3">
    <location>
        <position position="60"/>
    </location>
</feature>
<evidence type="ECO:0000256" key="1">
    <source>
        <dbReference type="ARBA" id="ARBA00012528"/>
    </source>
</evidence>
<dbReference type="NCBIfam" id="TIGR00254">
    <property type="entry name" value="GGDEF"/>
    <property type="match status" value="1"/>
</dbReference>
<dbReference type="PROSITE" id="PS50110">
    <property type="entry name" value="RESPONSE_REGULATORY"/>
    <property type="match status" value="1"/>
</dbReference>
<dbReference type="SUPFAM" id="SSF52172">
    <property type="entry name" value="CheY-like"/>
    <property type="match status" value="1"/>
</dbReference>
<comment type="catalytic activity">
    <reaction evidence="2">
        <text>2 GTP = 3',3'-c-di-GMP + 2 diphosphate</text>
        <dbReference type="Rhea" id="RHEA:24898"/>
        <dbReference type="ChEBI" id="CHEBI:33019"/>
        <dbReference type="ChEBI" id="CHEBI:37565"/>
        <dbReference type="ChEBI" id="CHEBI:58805"/>
        <dbReference type="EC" id="2.7.7.65"/>
    </reaction>
</comment>
<organism evidence="6 7">
    <name type="scientific">Halorhodospira neutriphila</name>
    <dbReference type="NCBI Taxonomy" id="168379"/>
    <lineage>
        <taxon>Bacteria</taxon>
        <taxon>Pseudomonadati</taxon>
        <taxon>Pseudomonadota</taxon>
        <taxon>Gammaproteobacteria</taxon>
        <taxon>Chromatiales</taxon>
        <taxon>Ectothiorhodospiraceae</taxon>
        <taxon>Halorhodospira</taxon>
    </lineage>
</organism>
<reference evidence="6 7" key="1">
    <citation type="journal article" date="2020" name="Microorganisms">
        <title>Osmotic Adaptation and Compatible Solute Biosynthesis of Phototrophic Bacteria as Revealed from Genome Analyses.</title>
        <authorList>
            <person name="Imhoff J.F."/>
            <person name="Rahn T."/>
            <person name="Kunzel S."/>
            <person name="Keller A."/>
            <person name="Neulinger S.C."/>
        </authorList>
    </citation>
    <scope>NUCLEOTIDE SEQUENCE [LARGE SCALE GENOMIC DNA]</scope>
    <source>
        <strain evidence="6 7">DSM 15116</strain>
    </source>
</reference>
<dbReference type="CDD" id="cd01949">
    <property type="entry name" value="GGDEF"/>
    <property type="match status" value="1"/>
</dbReference>